<dbReference type="SUPFAM" id="SSF53187">
    <property type="entry name" value="Zn-dependent exopeptidases"/>
    <property type="match status" value="1"/>
</dbReference>
<dbReference type="RefSeq" id="WP_343842523.1">
    <property type="nucleotide sequence ID" value="NZ_BAAADO010000006.1"/>
</dbReference>
<evidence type="ECO:0000313" key="3">
    <source>
        <dbReference type="Proteomes" id="UP001500880"/>
    </source>
</evidence>
<proteinExistence type="predicted"/>
<dbReference type="InterPro" id="IPR017439">
    <property type="entry name" value="Amidohydrolase"/>
</dbReference>
<dbReference type="InterPro" id="IPR002933">
    <property type="entry name" value="Peptidase_M20"/>
</dbReference>
<sequence length="403" mass="44295">MNIHPEAQAIHDELINIRRNLHRQPELSFKEYRTTEFIKRYLQSIEGLTVHSGKEAIGLETGVVGSISNGSGPTIAIRADIDALPILEENQHEYRSQNDGVMHACGHDAHTTIALGTAKILAQKVRKKELTGKVKFIFQPAEEDTDEKGWTGAPYLVRAGILDDADAAIALHMDPVQPAGTVTINKGYSMASVDTFRASIYGSGGHAAYPQQTSDPIRMLGSILPAIQSISGRTVSPLEHSVLSVTHIGTTPSYNVIPNEVHLQGTIRSYHPDIRKQLKAELEQTLKISQSMGGSYQLDITHGEPVLYNHPAITDWFETTVCDLFPSFTIKHEPFGMAGEDFSHIAETVPSAMLFLGAKIDDQPNRGLHMPEFDINEKALIYGVSILAETACRFLKGSYSFIQ</sequence>
<reference evidence="3" key="1">
    <citation type="journal article" date="2019" name="Int. J. Syst. Evol. Microbiol.">
        <title>The Global Catalogue of Microorganisms (GCM) 10K type strain sequencing project: providing services to taxonomists for standard genome sequencing and annotation.</title>
        <authorList>
            <consortium name="The Broad Institute Genomics Platform"/>
            <consortium name="The Broad Institute Genome Sequencing Center for Infectious Disease"/>
            <person name="Wu L."/>
            <person name="Ma J."/>
        </authorList>
    </citation>
    <scope>NUCLEOTIDE SEQUENCE [LARGE SCALE GENOMIC DNA]</scope>
    <source>
        <strain evidence="3">JCM 12389</strain>
    </source>
</reference>
<feature type="domain" description="Peptidase M20 dimerisation" evidence="1">
    <location>
        <begin position="195"/>
        <end position="287"/>
    </location>
</feature>
<dbReference type="PIRSF" id="PIRSF005962">
    <property type="entry name" value="Pept_M20D_amidohydro"/>
    <property type="match status" value="1"/>
</dbReference>
<dbReference type="PANTHER" id="PTHR11014:SF63">
    <property type="entry name" value="METALLOPEPTIDASE, PUTATIVE (AFU_ORTHOLOGUE AFUA_6G09600)-RELATED"/>
    <property type="match status" value="1"/>
</dbReference>
<organism evidence="2 3">
    <name type="scientific">Salinibacillus aidingensis</name>
    <dbReference type="NCBI Taxonomy" id="237684"/>
    <lineage>
        <taxon>Bacteria</taxon>
        <taxon>Bacillati</taxon>
        <taxon>Bacillota</taxon>
        <taxon>Bacilli</taxon>
        <taxon>Bacillales</taxon>
        <taxon>Bacillaceae</taxon>
        <taxon>Salinibacillus</taxon>
    </lineage>
</organism>
<gene>
    <name evidence="2" type="ORF">GCM10008986_28760</name>
</gene>
<dbReference type="Pfam" id="PF01546">
    <property type="entry name" value="Peptidase_M20"/>
    <property type="match status" value="1"/>
</dbReference>
<dbReference type="Gene3D" id="3.30.70.360">
    <property type="match status" value="1"/>
</dbReference>
<evidence type="ECO:0000313" key="2">
    <source>
        <dbReference type="EMBL" id="GAA0499769.1"/>
    </source>
</evidence>
<dbReference type="InterPro" id="IPR011650">
    <property type="entry name" value="Peptidase_M20_dimer"/>
</dbReference>
<comment type="caution">
    <text evidence="2">The sequence shown here is derived from an EMBL/GenBank/DDBJ whole genome shotgun (WGS) entry which is preliminary data.</text>
</comment>
<keyword evidence="3" id="KW-1185">Reference proteome</keyword>
<dbReference type="EMBL" id="BAAADO010000006">
    <property type="protein sequence ID" value="GAA0499769.1"/>
    <property type="molecule type" value="Genomic_DNA"/>
</dbReference>
<dbReference type="InterPro" id="IPR036264">
    <property type="entry name" value="Bact_exopeptidase_dim_dom"/>
</dbReference>
<accession>A0ABP3LFM9</accession>
<dbReference type="NCBIfam" id="TIGR01891">
    <property type="entry name" value="amidohydrolases"/>
    <property type="match status" value="1"/>
</dbReference>
<name>A0ABP3LFM9_9BACI</name>
<dbReference type="SUPFAM" id="SSF55031">
    <property type="entry name" value="Bacterial exopeptidase dimerisation domain"/>
    <property type="match status" value="1"/>
</dbReference>
<evidence type="ECO:0000259" key="1">
    <source>
        <dbReference type="Pfam" id="PF07687"/>
    </source>
</evidence>
<dbReference type="PANTHER" id="PTHR11014">
    <property type="entry name" value="PEPTIDASE M20 FAMILY MEMBER"/>
    <property type="match status" value="1"/>
</dbReference>
<protein>
    <submittedName>
        <fullName evidence="2">M20 family metallopeptidase</fullName>
    </submittedName>
</protein>
<dbReference type="Proteomes" id="UP001500880">
    <property type="component" value="Unassembled WGS sequence"/>
</dbReference>
<dbReference type="Gene3D" id="3.40.630.10">
    <property type="entry name" value="Zn peptidases"/>
    <property type="match status" value="1"/>
</dbReference>
<dbReference type="Pfam" id="PF07687">
    <property type="entry name" value="M20_dimer"/>
    <property type="match status" value="1"/>
</dbReference>